<dbReference type="InterPro" id="IPR052895">
    <property type="entry name" value="HetReg/Transcr_Mod"/>
</dbReference>
<accession>A0A1J7JAM2</accession>
<sequence length="817" mass="90283">MAHASPSAAPAGGADKELQPEPEPAPGSLSAAQLYSNLPFPAATPSIRVLDLAASEPAENGEPPLKGTLRVISLQDAVRFDTLSYLWGDPSTGKHTIQCAVRDSGACALAVAANCQAALEAVRKRFGAVTIWVDAICINQADDAEKESQIPLMGEIYAGGRLLYVWLGAGTDTTAAAVVHIRLVAATGTRLPLDYLAARDGDERVRELAIFEQRAWADVRARLQVLFFSSGRHFRLKDMAGDVFNRQWIRRAWTFQEILLATRPIILCGDSLLLWEDLVSAVAREPGDSSLTRTRTSVTSVAHWKSLVDLWLDLRRPGLDTPDDDDDDGPGGLEAAQQHRHGASFRERLKRMRITRSPLAVVFQWMSCLSASATSIPETRDWEAAGTPRRTYAGVFTRPQFHRLGVMWLPARLRVLDTGVRLLATLIWVGTVSVVVYKTVGWVGQLRHWADMTDQELTDVVLSLIFAWIFGGWVFRARSPQSVEVDALVNGVRSALVERQATNPVDTVLSLYGILKSYGLTPSLVNYQKTVPATFLGLFQDLLAWKPEAIILLVDAGRAMEGSPSWLPDWTRPPPSRWLTADLVLESASLAEISRVGPPPASIRGSILAVKGLYQGTFHGGVYPGVPETWDLYFLRLLHLVFRSRVLKARHGRADTLGKDCDTLYFALLGRVESEEERDEDAEASSYEFRCAFQDAFEPILRDYTHFDGDNNPADLTQKFQARRFEYEIRKPTLQVLFDEVQRKGRCLFVLSSGLIGTGPRMMRSGDEVFAIRGVPALMVLRREGVEAGYKVVGAALIPSVNCRAVSYDEACDLELI</sequence>
<feature type="domain" description="Heterokaryon incompatibility" evidence="2">
    <location>
        <begin position="80"/>
        <end position="257"/>
    </location>
</feature>
<reference evidence="3 4" key="1">
    <citation type="submission" date="2016-10" db="EMBL/GenBank/DDBJ databases">
        <title>Draft genome sequence of Coniochaeta ligniaria NRRL30616, a lignocellulolytic fungus for bioabatement of inhibitors in plant biomass hydrolysates.</title>
        <authorList>
            <consortium name="DOE Joint Genome Institute"/>
            <person name="Jimenez D.J."/>
            <person name="Hector R.E."/>
            <person name="Riley R."/>
            <person name="Sun H."/>
            <person name="Grigoriev I.V."/>
            <person name="Van Elsas J.D."/>
            <person name="Nichols N.N."/>
        </authorList>
    </citation>
    <scope>NUCLEOTIDE SEQUENCE [LARGE SCALE GENOMIC DNA]</scope>
    <source>
        <strain evidence="3 4">NRRL 30616</strain>
    </source>
</reference>
<name>A0A1J7JAM2_9PEZI</name>
<dbReference type="PANTHER" id="PTHR24148:SF64">
    <property type="entry name" value="HETEROKARYON INCOMPATIBILITY DOMAIN-CONTAINING PROTEIN"/>
    <property type="match status" value="1"/>
</dbReference>
<keyword evidence="4" id="KW-1185">Reference proteome</keyword>
<organism evidence="3 4">
    <name type="scientific">Coniochaeta ligniaria NRRL 30616</name>
    <dbReference type="NCBI Taxonomy" id="1408157"/>
    <lineage>
        <taxon>Eukaryota</taxon>
        <taxon>Fungi</taxon>
        <taxon>Dikarya</taxon>
        <taxon>Ascomycota</taxon>
        <taxon>Pezizomycotina</taxon>
        <taxon>Sordariomycetes</taxon>
        <taxon>Sordariomycetidae</taxon>
        <taxon>Coniochaetales</taxon>
        <taxon>Coniochaetaceae</taxon>
        <taxon>Coniochaeta</taxon>
    </lineage>
</organism>
<dbReference type="EMBL" id="KV875103">
    <property type="protein sequence ID" value="OIW24610.1"/>
    <property type="molecule type" value="Genomic_DNA"/>
</dbReference>
<dbReference type="InParanoid" id="A0A1J7JAM2"/>
<evidence type="ECO:0000313" key="3">
    <source>
        <dbReference type="EMBL" id="OIW24610.1"/>
    </source>
</evidence>
<evidence type="ECO:0000313" key="4">
    <source>
        <dbReference type="Proteomes" id="UP000182658"/>
    </source>
</evidence>
<feature type="region of interest" description="Disordered" evidence="1">
    <location>
        <begin position="321"/>
        <end position="342"/>
    </location>
</feature>
<dbReference type="OrthoDB" id="5227504at2759"/>
<dbReference type="Pfam" id="PF06985">
    <property type="entry name" value="HET"/>
    <property type="match status" value="1"/>
</dbReference>
<dbReference type="Proteomes" id="UP000182658">
    <property type="component" value="Unassembled WGS sequence"/>
</dbReference>
<evidence type="ECO:0000256" key="1">
    <source>
        <dbReference type="SAM" id="MobiDB-lite"/>
    </source>
</evidence>
<evidence type="ECO:0000259" key="2">
    <source>
        <dbReference type="Pfam" id="PF06985"/>
    </source>
</evidence>
<dbReference type="InterPro" id="IPR010730">
    <property type="entry name" value="HET"/>
</dbReference>
<proteinExistence type="predicted"/>
<dbReference type="AlphaFoldDB" id="A0A1J7JAM2"/>
<dbReference type="PANTHER" id="PTHR24148">
    <property type="entry name" value="ANKYRIN REPEAT DOMAIN-CONTAINING PROTEIN 39 HOMOLOG-RELATED"/>
    <property type="match status" value="1"/>
</dbReference>
<feature type="compositionally biased region" description="Low complexity" evidence="1">
    <location>
        <begin position="1"/>
        <end position="13"/>
    </location>
</feature>
<protein>
    <submittedName>
        <fullName evidence="3">HET-domain-containing protein</fullName>
    </submittedName>
</protein>
<dbReference type="STRING" id="1408157.A0A1J7JAM2"/>
<feature type="region of interest" description="Disordered" evidence="1">
    <location>
        <begin position="1"/>
        <end position="31"/>
    </location>
</feature>
<gene>
    <name evidence="3" type="ORF">CONLIGDRAFT_718501</name>
</gene>